<evidence type="ECO:0000313" key="2">
    <source>
        <dbReference type="EMBL" id="KAF2998959.1"/>
    </source>
</evidence>
<evidence type="ECO:0000259" key="1">
    <source>
        <dbReference type="Pfam" id="PF12937"/>
    </source>
</evidence>
<sequence>MATCTFADLPNDVLIMIITQLKTISDTTHDLSSCLKVNRRWRDATIPLLYGNIAFTRDNVSRFCDNLNVERYATCIRSITVKLEPGSVEAEIWYLARLLPQCTNLRSFSFCLRKEPRIAVPHLALVQLVEAKPLSCTNLELDTLGYDIRTGYDLQSKKDTPHLCTSLRAILPRMEHVRLRLRICAAVFSDDTRSVQLPKLKTLIVVCSCPYRQELPTCHITYLKPYYGIKFKLWPSIAASLTSLLATPLAVPADARVLALTDTNFAYNDLSLWPAYVLANFGAKKSDVIPFRHIWETGSTPESYVICLPHGTEMMGDPMDLEALAEGPLWCEVRGGARLPAAVLADARAERPSFAQGCIEAGTRHLKTSAEWRIENPEHLMSTWHNE</sequence>
<dbReference type="Pfam" id="PF12937">
    <property type="entry name" value="F-box-like"/>
    <property type="match status" value="1"/>
</dbReference>
<dbReference type="Proteomes" id="UP000801428">
    <property type="component" value="Unassembled WGS sequence"/>
</dbReference>
<organism evidence="2 3">
    <name type="scientific">Curvularia kusanoi</name>
    <name type="common">Cochliobolus kusanoi</name>
    <dbReference type="NCBI Taxonomy" id="90978"/>
    <lineage>
        <taxon>Eukaryota</taxon>
        <taxon>Fungi</taxon>
        <taxon>Dikarya</taxon>
        <taxon>Ascomycota</taxon>
        <taxon>Pezizomycotina</taxon>
        <taxon>Dothideomycetes</taxon>
        <taxon>Pleosporomycetidae</taxon>
        <taxon>Pleosporales</taxon>
        <taxon>Pleosporineae</taxon>
        <taxon>Pleosporaceae</taxon>
        <taxon>Curvularia</taxon>
    </lineage>
</organism>
<comment type="caution">
    <text evidence="2">The sequence shown here is derived from an EMBL/GenBank/DDBJ whole genome shotgun (WGS) entry which is preliminary data.</text>
</comment>
<dbReference type="EMBL" id="SWKU01000018">
    <property type="protein sequence ID" value="KAF2998959.1"/>
    <property type="molecule type" value="Genomic_DNA"/>
</dbReference>
<dbReference type="SUPFAM" id="SSF81383">
    <property type="entry name" value="F-box domain"/>
    <property type="match status" value="1"/>
</dbReference>
<name>A0A9P4W8M1_CURKU</name>
<protein>
    <recommendedName>
        <fullName evidence="1">F-box domain-containing protein</fullName>
    </recommendedName>
</protein>
<gene>
    <name evidence="2" type="ORF">E8E13_006976</name>
</gene>
<evidence type="ECO:0000313" key="3">
    <source>
        <dbReference type="Proteomes" id="UP000801428"/>
    </source>
</evidence>
<dbReference type="InterPro" id="IPR036047">
    <property type="entry name" value="F-box-like_dom_sf"/>
</dbReference>
<keyword evidence="3" id="KW-1185">Reference proteome</keyword>
<proteinExistence type="predicted"/>
<dbReference type="AlphaFoldDB" id="A0A9P4W8M1"/>
<accession>A0A9P4W8M1</accession>
<dbReference type="InterPro" id="IPR001810">
    <property type="entry name" value="F-box_dom"/>
</dbReference>
<reference evidence="2" key="1">
    <citation type="submission" date="2019-04" db="EMBL/GenBank/DDBJ databases">
        <title>Sequencing of skin fungus with MAO and IRED activity.</title>
        <authorList>
            <person name="Marsaioli A.J."/>
            <person name="Bonatto J.M.C."/>
            <person name="Reis Junior O."/>
        </authorList>
    </citation>
    <scope>NUCLEOTIDE SEQUENCE</scope>
    <source>
        <strain evidence="2">30M1</strain>
    </source>
</reference>
<dbReference type="OrthoDB" id="4192220at2759"/>
<feature type="domain" description="F-box" evidence="1">
    <location>
        <begin position="6"/>
        <end position="53"/>
    </location>
</feature>